<dbReference type="InterPro" id="IPR050987">
    <property type="entry name" value="AtrR-like"/>
</dbReference>
<organism evidence="7 8">
    <name type="scientific">Aspergillus bertholletiae</name>
    <dbReference type="NCBI Taxonomy" id="1226010"/>
    <lineage>
        <taxon>Eukaryota</taxon>
        <taxon>Fungi</taxon>
        <taxon>Dikarya</taxon>
        <taxon>Ascomycota</taxon>
        <taxon>Pezizomycotina</taxon>
        <taxon>Eurotiomycetes</taxon>
        <taxon>Eurotiomycetidae</taxon>
        <taxon>Eurotiales</taxon>
        <taxon>Aspergillaceae</taxon>
        <taxon>Aspergillus</taxon>
        <taxon>Aspergillus subgen. Circumdati</taxon>
    </lineage>
</organism>
<dbReference type="Gene3D" id="4.10.240.10">
    <property type="entry name" value="Zn(2)-C6 fungal-type DNA-binding domain"/>
    <property type="match status" value="1"/>
</dbReference>
<dbReference type="GO" id="GO:0008270">
    <property type="term" value="F:zinc ion binding"/>
    <property type="evidence" value="ECO:0007669"/>
    <property type="project" value="InterPro"/>
</dbReference>
<evidence type="ECO:0000256" key="5">
    <source>
        <dbReference type="SAM" id="MobiDB-lite"/>
    </source>
</evidence>
<reference evidence="7 8" key="1">
    <citation type="submission" date="2019-04" db="EMBL/GenBank/DDBJ databases">
        <title>Friends and foes A comparative genomics studyof 23 Aspergillus species from section Flavi.</title>
        <authorList>
            <consortium name="DOE Joint Genome Institute"/>
            <person name="Kjaerbolling I."/>
            <person name="Vesth T."/>
            <person name="Frisvad J.C."/>
            <person name="Nybo J.L."/>
            <person name="Theobald S."/>
            <person name="Kildgaard S."/>
            <person name="Isbrandt T."/>
            <person name="Kuo A."/>
            <person name="Sato A."/>
            <person name="Lyhne E.K."/>
            <person name="Kogle M.E."/>
            <person name="Wiebenga A."/>
            <person name="Kun R.S."/>
            <person name="Lubbers R.J."/>
            <person name="Makela M.R."/>
            <person name="Barry K."/>
            <person name="Chovatia M."/>
            <person name="Clum A."/>
            <person name="Daum C."/>
            <person name="Haridas S."/>
            <person name="He G."/>
            <person name="LaButti K."/>
            <person name="Lipzen A."/>
            <person name="Mondo S."/>
            <person name="Riley R."/>
            <person name="Salamov A."/>
            <person name="Simmons B.A."/>
            <person name="Magnuson J.K."/>
            <person name="Henrissat B."/>
            <person name="Mortensen U.H."/>
            <person name="Larsen T.O."/>
            <person name="Devries R.P."/>
            <person name="Grigoriev I.V."/>
            <person name="Machida M."/>
            <person name="Baker S.E."/>
            <person name="Andersen M.R."/>
        </authorList>
    </citation>
    <scope>NUCLEOTIDE SEQUENCE [LARGE SCALE GENOMIC DNA]</scope>
    <source>
        <strain evidence="7 8">IBT 29228</strain>
    </source>
</reference>
<dbReference type="Pfam" id="PF00172">
    <property type="entry name" value="Zn_clus"/>
    <property type="match status" value="1"/>
</dbReference>
<evidence type="ECO:0000256" key="4">
    <source>
        <dbReference type="ARBA" id="ARBA00023242"/>
    </source>
</evidence>
<keyword evidence="2" id="KW-0238">DNA-binding</keyword>
<keyword evidence="3" id="KW-0804">Transcription</keyword>
<keyword evidence="1" id="KW-0805">Transcription regulation</keyword>
<dbReference type="PANTHER" id="PTHR46910:SF40">
    <property type="entry name" value="ZN(II)2CYS6 TRANSCRIPTION FACTOR (EUROFUNG)"/>
    <property type="match status" value="1"/>
</dbReference>
<evidence type="ECO:0000256" key="3">
    <source>
        <dbReference type="ARBA" id="ARBA00023163"/>
    </source>
</evidence>
<dbReference type="PROSITE" id="PS00463">
    <property type="entry name" value="ZN2_CY6_FUNGAL_1"/>
    <property type="match status" value="1"/>
</dbReference>
<evidence type="ECO:0000313" key="8">
    <source>
        <dbReference type="Proteomes" id="UP000326198"/>
    </source>
</evidence>
<feature type="domain" description="Zn(2)-C6 fungal-type" evidence="6">
    <location>
        <begin position="8"/>
        <end position="37"/>
    </location>
</feature>
<keyword evidence="4" id="KW-0539">Nucleus</keyword>
<protein>
    <recommendedName>
        <fullName evidence="6">Zn(2)-C6 fungal-type domain-containing protein</fullName>
    </recommendedName>
</protein>
<dbReference type="GO" id="GO:0009893">
    <property type="term" value="P:positive regulation of metabolic process"/>
    <property type="evidence" value="ECO:0007669"/>
    <property type="project" value="UniProtKB-ARBA"/>
</dbReference>
<dbReference type="InterPro" id="IPR036864">
    <property type="entry name" value="Zn2-C6_fun-type_DNA-bd_sf"/>
</dbReference>
<evidence type="ECO:0000256" key="1">
    <source>
        <dbReference type="ARBA" id="ARBA00023015"/>
    </source>
</evidence>
<dbReference type="Proteomes" id="UP000326198">
    <property type="component" value="Unassembled WGS sequence"/>
</dbReference>
<evidence type="ECO:0000256" key="2">
    <source>
        <dbReference type="ARBA" id="ARBA00023125"/>
    </source>
</evidence>
<gene>
    <name evidence="7" type="ORF">BDV26DRAFT_273973</name>
</gene>
<dbReference type="SUPFAM" id="SSF57701">
    <property type="entry name" value="Zn2/Cys6 DNA-binding domain"/>
    <property type="match status" value="1"/>
</dbReference>
<dbReference type="SMART" id="SM00066">
    <property type="entry name" value="GAL4"/>
    <property type="match status" value="1"/>
</dbReference>
<feature type="region of interest" description="Disordered" evidence="5">
    <location>
        <begin position="43"/>
        <end position="78"/>
    </location>
</feature>
<dbReference type="OrthoDB" id="4478488at2759"/>
<dbReference type="InterPro" id="IPR001138">
    <property type="entry name" value="Zn2Cys6_DnaBD"/>
</dbReference>
<evidence type="ECO:0000313" key="7">
    <source>
        <dbReference type="EMBL" id="KAE8372549.1"/>
    </source>
</evidence>
<evidence type="ECO:0000259" key="6">
    <source>
        <dbReference type="PROSITE" id="PS50048"/>
    </source>
</evidence>
<dbReference type="GO" id="GO:0003677">
    <property type="term" value="F:DNA binding"/>
    <property type="evidence" value="ECO:0007669"/>
    <property type="project" value="UniProtKB-KW"/>
</dbReference>
<dbReference type="PROSITE" id="PS50048">
    <property type="entry name" value="ZN2_CY6_FUNGAL_2"/>
    <property type="match status" value="1"/>
</dbReference>
<dbReference type="AlphaFoldDB" id="A0A5N7AU54"/>
<dbReference type="EMBL" id="ML736353">
    <property type="protein sequence ID" value="KAE8372549.1"/>
    <property type="molecule type" value="Genomic_DNA"/>
</dbReference>
<dbReference type="PANTHER" id="PTHR46910">
    <property type="entry name" value="TRANSCRIPTION FACTOR PDR1"/>
    <property type="match status" value="1"/>
</dbReference>
<dbReference type="GO" id="GO:0000981">
    <property type="term" value="F:DNA-binding transcription factor activity, RNA polymerase II-specific"/>
    <property type="evidence" value="ECO:0007669"/>
    <property type="project" value="InterPro"/>
</dbReference>
<name>A0A5N7AU54_9EURO</name>
<accession>A0A5N7AU54</accession>
<sequence>MNLRASKACDHCRASKKRCRPPLPCQNCVSAGVRCIVREKARPSRKRKPRATDEVLPDNCPEPRTVKPSSSRELTPIPKTDPADYIKEIVFNYIYSTYDVVLKCSLEEPTAVPDDSQLSVGITSLEPVCIDVSTIRQILSIPAVELVARLSPMEVSYIQTLADDILPQFPCHKGYMPIQDLINLNIPFDRLGLILSTLALCCIYFRQTDNYASAYFLGSRYLLKNCDVEPSLDLCIACYLQHLYLLRTGPDNQDTSALAMAIRTAHDLKINRTYFSNRGTLPTKLYLFLYFHDQCCAMSNNGPPLIKTTDYTANVFDHVLEEEPDFRPLFDILVANGQVLEALYGKPCDYNNIYHLEELLGCVSKSARKPMQPFLGFDRANMNYETPVQIHMFWARITLRAHRLTLTEDWIPSMSICVRSSQMILLLYFQAYNPSMAPGAQDLHKLPAGLPLLSMEGRMPLTWRQVKRIMTSAFILIYAYWHGEVTFEEVCRGTAMALVLHECQRMRWGRELDGIMAVLRDIAGICGMTILPNLSSLLPDVDLGVLRVIAG</sequence>
<dbReference type="CDD" id="cd12148">
    <property type="entry name" value="fungal_TF_MHR"/>
    <property type="match status" value="1"/>
</dbReference>
<keyword evidence="8" id="KW-1185">Reference proteome</keyword>
<dbReference type="CDD" id="cd00067">
    <property type="entry name" value="GAL4"/>
    <property type="match status" value="1"/>
</dbReference>
<proteinExistence type="predicted"/>